<dbReference type="InterPro" id="IPR007492">
    <property type="entry name" value="LytTR_DNA-bd_dom"/>
</dbReference>
<dbReference type="PANTHER" id="PTHR37299">
    <property type="entry name" value="TRANSCRIPTIONAL REGULATOR-RELATED"/>
    <property type="match status" value="1"/>
</dbReference>
<comment type="function">
    <text evidence="6">Required for high-level post-exponential phase expression of a series of secreted proteins.</text>
</comment>
<dbReference type="KEGG" id="hhw:NCTC503_00453"/>
<dbReference type="GO" id="GO:0000156">
    <property type="term" value="F:phosphorelay response regulator activity"/>
    <property type="evidence" value="ECO:0007669"/>
    <property type="project" value="InterPro"/>
</dbReference>
<dbReference type="Gene3D" id="3.40.50.2300">
    <property type="match status" value="1"/>
</dbReference>
<evidence type="ECO:0000256" key="5">
    <source>
        <dbReference type="ARBA" id="ARBA00024867"/>
    </source>
</evidence>
<dbReference type="GO" id="GO:0003677">
    <property type="term" value="F:DNA binding"/>
    <property type="evidence" value="ECO:0007669"/>
    <property type="project" value="InterPro"/>
</dbReference>
<organism evidence="10 11">
    <name type="scientific">Hathewaya histolytica</name>
    <name type="common">Clostridium histolyticum</name>
    <dbReference type="NCBI Taxonomy" id="1498"/>
    <lineage>
        <taxon>Bacteria</taxon>
        <taxon>Bacillati</taxon>
        <taxon>Bacillota</taxon>
        <taxon>Clostridia</taxon>
        <taxon>Eubacteriales</taxon>
        <taxon>Clostridiaceae</taxon>
        <taxon>Hathewaya</taxon>
    </lineage>
</organism>
<comment type="function">
    <text evidence="5">May play the central regulatory role in sporulation. It may be an element of the effector pathway responsible for the activation of sporulation genes in response to nutritional stress. Spo0A may act in concert with spo0H (a sigma factor) to control the expression of some genes that are critical to the sporulation process.</text>
</comment>
<dbReference type="Gene3D" id="2.40.50.1020">
    <property type="entry name" value="LytTr DNA-binding domain"/>
    <property type="match status" value="1"/>
</dbReference>
<dbReference type="SMART" id="SM00850">
    <property type="entry name" value="LytTR"/>
    <property type="match status" value="1"/>
</dbReference>
<evidence type="ECO:0000256" key="7">
    <source>
        <dbReference type="PROSITE-ProRule" id="PRU00169"/>
    </source>
</evidence>
<evidence type="ECO:0000259" key="9">
    <source>
        <dbReference type="PROSITE" id="PS50930"/>
    </source>
</evidence>
<feature type="domain" description="Response regulatory" evidence="8">
    <location>
        <begin position="3"/>
        <end position="123"/>
    </location>
</feature>
<reference evidence="10 11" key="1">
    <citation type="submission" date="2019-05" db="EMBL/GenBank/DDBJ databases">
        <authorList>
            <consortium name="Pathogen Informatics"/>
        </authorList>
    </citation>
    <scope>NUCLEOTIDE SEQUENCE [LARGE SCALE GENOMIC DNA]</scope>
    <source>
        <strain evidence="10 11">NCTC503</strain>
    </source>
</reference>
<dbReference type="PROSITE" id="PS50110">
    <property type="entry name" value="RESPONSE_REGULATORY"/>
    <property type="match status" value="1"/>
</dbReference>
<dbReference type="SMART" id="SM00448">
    <property type="entry name" value="REC"/>
    <property type="match status" value="1"/>
</dbReference>
<gene>
    <name evidence="10" type="ORF">NCTC503_00453</name>
</gene>
<feature type="domain" description="HTH LytTR-type" evidence="9">
    <location>
        <begin position="136"/>
        <end position="235"/>
    </location>
</feature>
<dbReference type="Pfam" id="PF00072">
    <property type="entry name" value="Response_reg"/>
    <property type="match status" value="1"/>
</dbReference>
<evidence type="ECO:0000256" key="6">
    <source>
        <dbReference type="ARBA" id="ARBA00037164"/>
    </source>
</evidence>
<keyword evidence="7" id="KW-0597">Phosphoprotein</keyword>
<evidence type="ECO:0000259" key="8">
    <source>
        <dbReference type="PROSITE" id="PS50110"/>
    </source>
</evidence>
<evidence type="ECO:0000313" key="11">
    <source>
        <dbReference type="Proteomes" id="UP000308489"/>
    </source>
</evidence>
<keyword evidence="4" id="KW-0010">Activator</keyword>
<dbReference type="AlphaFoldDB" id="A0A4U9QZ09"/>
<dbReference type="InterPro" id="IPR001789">
    <property type="entry name" value="Sig_transdc_resp-reg_receiver"/>
</dbReference>
<evidence type="ECO:0000256" key="4">
    <source>
        <dbReference type="ARBA" id="ARBA00023159"/>
    </source>
</evidence>
<evidence type="ECO:0000256" key="2">
    <source>
        <dbReference type="ARBA" id="ARBA00022490"/>
    </source>
</evidence>
<keyword evidence="2" id="KW-0963">Cytoplasm</keyword>
<keyword evidence="11" id="KW-1185">Reference proteome</keyword>
<dbReference type="PROSITE" id="PS50930">
    <property type="entry name" value="HTH_LYTTR"/>
    <property type="match status" value="1"/>
</dbReference>
<protein>
    <recommendedName>
        <fullName evidence="1">Stage 0 sporulation protein A homolog</fullName>
    </recommendedName>
</protein>
<dbReference type="Pfam" id="PF04397">
    <property type="entry name" value="LytTR"/>
    <property type="match status" value="1"/>
</dbReference>
<accession>A0A4U9QZ09</accession>
<dbReference type="SUPFAM" id="SSF52172">
    <property type="entry name" value="CheY-like"/>
    <property type="match status" value="1"/>
</dbReference>
<dbReference type="RefSeq" id="WP_171011952.1">
    <property type="nucleotide sequence ID" value="NZ_CBCRUQ010000008.1"/>
</dbReference>
<sequence length="241" mass="28319">MIKIGICDDDKVILNYEYGKVKHITDKLRKDVYIKKFHHGNDIICEGINEANDFDILFLDIDMPGLNGFEIAEGIRKFNDNLIIIFLTSMEELVYGSFKYNPFRFIRKQNLDDELTEVLRSAIKVIESRTLHQYIFKTEGGYVKFSLDDILYVKCINRKVYIKTKARQFALIGVKFKDVVVKYFLDKDFVMVHRSCVVNIKYFFSIDKEDITLDNGEKLQMSRYKVNDVKKAFMMYAGETI</sequence>
<dbReference type="EMBL" id="LR590481">
    <property type="protein sequence ID" value="VTQ83965.1"/>
    <property type="molecule type" value="Genomic_DNA"/>
</dbReference>
<dbReference type="PANTHER" id="PTHR37299:SF3">
    <property type="entry name" value="STAGE 0 SPORULATION PROTEIN A HOMOLOG"/>
    <property type="match status" value="1"/>
</dbReference>
<proteinExistence type="predicted"/>
<feature type="modified residue" description="4-aspartylphosphate" evidence="7">
    <location>
        <position position="60"/>
    </location>
</feature>
<dbReference type="InterPro" id="IPR046947">
    <property type="entry name" value="LytR-like"/>
</dbReference>
<dbReference type="Proteomes" id="UP000308489">
    <property type="component" value="Chromosome 1"/>
</dbReference>
<name>A0A4U9QZ09_HATHI</name>
<evidence type="ECO:0000256" key="1">
    <source>
        <dbReference type="ARBA" id="ARBA00018672"/>
    </source>
</evidence>
<evidence type="ECO:0000256" key="3">
    <source>
        <dbReference type="ARBA" id="ARBA00023012"/>
    </source>
</evidence>
<keyword evidence="3" id="KW-0902">Two-component regulatory system</keyword>
<dbReference type="InterPro" id="IPR011006">
    <property type="entry name" value="CheY-like_superfamily"/>
</dbReference>
<evidence type="ECO:0000313" key="10">
    <source>
        <dbReference type="EMBL" id="VTQ83965.1"/>
    </source>
</evidence>